<organism evidence="11">
    <name type="scientific">Phaffia rhodozyma</name>
    <name type="common">Yeast</name>
    <name type="synonym">Xanthophyllomyces dendrorhous</name>
    <dbReference type="NCBI Taxonomy" id="264483"/>
    <lineage>
        <taxon>Eukaryota</taxon>
        <taxon>Fungi</taxon>
        <taxon>Dikarya</taxon>
        <taxon>Basidiomycota</taxon>
        <taxon>Agaricomycotina</taxon>
        <taxon>Tremellomycetes</taxon>
        <taxon>Cystofilobasidiales</taxon>
        <taxon>Mrakiaceae</taxon>
        <taxon>Phaffia</taxon>
    </lineage>
</organism>
<evidence type="ECO:0000256" key="3">
    <source>
        <dbReference type="ARBA" id="ARBA00007676"/>
    </source>
</evidence>
<dbReference type="AlphaFoldDB" id="A0A0F7SFR1"/>
<keyword evidence="8" id="KW-0687">Ribonucleoprotein</keyword>
<comment type="similarity">
    <text evidence="3">Belongs to the SRP72 family.</text>
</comment>
<reference evidence="11" key="1">
    <citation type="submission" date="2014-08" db="EMBL/GenBank/DDBJ databases">
        <authorList>
            <person name="Sharma Rahul"/>
            <person name="Thines Marco"/>
        </authorList>
    </citation>
    <scope>NUCLEOTIDE SEQUENCE</scope>
</reference>
<dbReference type="InterPro" id="IPR031545">
    <property type="entry name" value="SRP72_TPR-like"/>
</dbReference>
<name>A0A0F7SFR1_PHARH</name>
<keyword evidence="6" id="KW-0256">Endoplasmic reticulum</keyword>
<dbReference type="Pfam" id="PF08492">
    <property type="entry name" value="SRP72"/>
    <property type="match status" value="1"/>
</dbReference>
<keyword evidence="7" id="KW-0733">Signal recognition particle</keyword>
<sequence>MPSITKTNKPTSSAVKKPFVQRGPHPADVKLPYLHKRLHTQIQDGHLFNAVKTCDNILALSPGSSLALLTKLSLLLHIDQYTSALTLLDSIAKDGTVAPSTGFERAYCLYRLGREKEASEVLGSLEGDQFEGDGKEFLEAQLAYRANDYATASDIYNSLLTRYSDDHPAHADILANQTLASSLADFLTTGYLNPLREAEDELDGDLDTLEESIPTLPPKSGQNVNVGDIEETFDSQQVKKKKRRHRLPKGVIESSNQPFEEDPERWIPLRSRVNQPSALTQMSNRRSAPSKGAVGKKKEGMGTGMTQGSYGPAPGTPSAASGGGGKKKKGRK</sequence>
<dbReference type="GO" id="GO:0008312">
    <property type="term" value="F:7S RNA binding"/>
    <property type="evidence" value="ECO:0007669"/>
    <property type="project" value="InterPro"/>
</dbReference>
<dbReference type="EMBL" id="LN483144">
    <property type="protein sequence ID" value="CDZ96458.1"/>
    <property type="molecule type" value="Genomic_DNA"/>
</dbReference>
<dbReference type="GO" id="GO:0005786">
    <property type="term" value="C:signal recognition particle, endoplasmic reticulum targeting"/>
    <property type="evidence" value="ECO:0007669"/>
    <property type="project" value="UniProtKB-KW"/>
</dbReference>
<dbReference type="PANTHER" id="PTHR14094">
    <property type="entry name" value="SIGNAL RECOGNITION PARTICLE 72"/>
    <property type="match status" value="1"/>
</dbReference>
<evidence type="ECO:0000256" key="5">
    <source>
        <dbReference type="ARBA" id="ARBA00022490"/>
    </source>
</evidence>
<keyword evidence="5" id="KW-0963">Cytoplasm</keyword>
<feature type="compositionally biased region" description="Polar residues" evidence="9">
    <location>
        <begin position="1"/>
        <end position="14"/>
    </location>
</feature>
<evidence type="ECO:0000256" key="7">
    <source>
        <dbReference type="ARBA" id="ARBA00023135"/>
    </source>
</evidence>
<evidence type="ECO:0000313" key="11">
    <source>
        <dbReference type="EMBL" id="CDZ96458.1"/>
    </source>
</evidence>
<dbReference type="InterPro" id="IPR026270">
    <property type="entry name" value="SRP72"/>
</dbReference>
<dbReference type="InterPro" id="IPR013699">
    <property type="entry name" value="Signal_recog_part_SRP72_RNA-bd"/>
</dbReference>
<dbReference type="Pfam" id="PF17004">
    <property type="entry name" value="SRP_TPR_like"/>
    <property type="match status" value="1"/>
</dbReference>
<feature type="compositionally biased region" description="Basic residues" evidence="9">
    <location>
        <begin position="238"/>
        <end position="248"/>
    </location>
</feature>
<evidence type="ECO:0000256" key="2">
    <source>
        <dbReference type="ARBA" id="ARBA00004496"/>
    </source>
</evidence>
<dbReference type="SUPFAM" id="SSF48452">
    <property type="entry name" value="TPR-like"/>
    <property type="match status" value="1"/>
</dbReference>
<feature type="domain" description="Signal recognition particle SRP72 subunit RNA-binding" evidence="10">
    <location>
        <begin position="230"/>
        <end position="272"/>
    </location>
</feature>
<dbReference type="Gene3D" id="1.25.40.10">
    <property type="entry name" value="Tetratricopeptide repeat domain"/>
    <property type="match status" value="1"/>
</dbReference>
<dbReference type="GO" id="GO:0043022">
    <property type="term" value="F:ribosome binding"/>
    <property type="evidence" value="ECO:0007669"/>
    <property type="project" value="TreeGrafter"/>
</dbReference>
<dbReference type="GO" id="GO:0005783">
    <property type="term" value="C:endoplasmic reticulum"/>
    <property type="evidence" value="ECO:0007669"/>
    <property type="project" value="UniProtKB-SubCell"/>
</dbReference>
<evidence type="ECO:0000256" key="8">
    <source>
        <dbReference type="ARBA" id="ARBA00023274"/>
    </source>
</evidence>
<evidence type="ECO:0000256" key="4">
    <source>
        <dbReference type="ARBA" id="ARBA00018350"/>
    </source>
</evidence>
<feature type="region of interest" description="Disordered" evidence="9">
    <location>
        <begin position="231"/>
        <end position="332"/>
    </location>
</feature>
<evidence type="ECO:0000256" key="1">
    <source>
        <dbReference type="ARBA" id="ARBA00004240"/>
    </source>
</evidence>
<dbReference type="PANTHER" id="PTHR14094:SF9">
    <property type="entry name" value="SIGNAL RECOGNITION PARTICLE SUBUNIT SRP72"/>
    <property type="match status" value="1"/>
</dbReference>
<accession>A0A0F7SFR1</accession>
<comment type="subcellular location">
    <subcellularLocation>
        <location evidence="2">Cytoplasm</location>
    </subcellularLocation>
    <subcellularLocation>
        <location evidence="1">Endoplasmic reticulum</location>
    </subcellularLocation>
</comment>
<feature type="region of interest" description="Disordered" evidence="9">
    <location>
        <begin position="1"/>
        <end position="26"/>
    </location>
</feature>
<evidence type="ECO:0000259" key="10">
    <source>
        <dbReference type="Pfam" id="PF08492"/>
    </source>
</evidence>
<protein>
    <recommendedName>
        <fullName evidence="4">Signal recognition particle subunit SRP72</fullName>
    </recommendedName>
</protein>
<dbReference type="InterPro" id="IPR011990">
    <property type="entry name" value="TPR-like_helical_dom_sf"/>
</dbReference>
<evidence type="ECO:0000256" key="9">
    <source>
        <dbReference type="SAM" id="MobiDB-lite"/>
    </source>
</evidence>
<evidence type="ECO:0000256" key="6">
    <source>
        <dbReference type="ARBA" id="ARBA00022824"/>
    </source>
</evidence>
<feature type="compositionally biased region" description="Low complexity" evidence="9">
    <location>
        <begin position="304"/>
        <end position="320"/>
    </location>
</feature>
<dbReference type="GO" id="GO:0006614">
    <property type="term" value="P:SRP-dependent cotranslational protein targeting to membrane"/>
    <property type="evidence" value="ECO:0007669"/>
    <property type="project" value="InterPro"/>
</dbReference>
<proteinExistence type="inferred from homology"/>
<feature type="compositionally biased region" description="Polar residues" evidence="9">
    <location>
        <begin position="272"/>
        <end position="287"/>
    </location>
</feature>